<proteinExistence type="predicted"/>
<comment type="caution">
    <text evidence="1">The sequence shown here is derived from an EMBL/GenBank/DDBJ whole genome shotgun (WGS) entry which is preliminary data.</text>
</comment>
<evidence type="ECO:0000313" key="1">
    <source>
        <dbReference type="EMBL" id="GAG88228.1"/>
    </source>
</evidence>
<reference evidence="1" key="1">
    <citation type="journal article" date="2014" name="Front. Microbiol.">
        <title>High frequency of phylogenetically diverse reductive dehalogenase-homologous genes in deep subseafloor sedimentary metagenomes.</title>
        <authorList>
            <person name="Kawai M."/>
            <person name="Futagami T."/>
            <person name="Toyoda A."/>
            <person name="Takaki Y."/>
            <person name="Nishi S."/>
            <person name="Hori S."/>
            <person name="Arai W."/>
            <person name="Tsubouchi T."/>
            <person name="Morono Y."/>
            <person name="Uchiyama I."/>
            <person name="Ito T."/>
            <person name="Fujiyama A."/>
            <person name="Inagaki F."/>
            <person name="Takami H."/>
        </authorList>
    </citation>
    <scope>NUCLEOTIDE SEQUENCE</scope>
    <source>
        <strain evidence="1">Expedition CK06-06</strain>
    </source>
</reference>
<feature type="non-terminal residue" evidence="1">
    <location>
        <position position="1"/>
    </location>
</feature>
<name>X1BVM0_9ZZZZ</name>
<accession>X1BVM0</accession>
<dbReference type="EMBL" id="BART01014408">
    <property type="protein sequence ID" value="GAG88228.1"/>
    <property type="molecule type" value="Genomic_DNA"/>
</dbReference>
<organism evidence="1">
    <name type="scientific">marine sediment metagenome</name>
    <dbReference type="NCBI Taxonomy" id="412755"/>
    <lineage>
        <taxon>unclassified sequences</taxon>
        <taxon>metagenomes</taxon>
        <taxon>ecological metagenomes</taxon>
    </lineage>
</organism>
<gene>
    <name evidence="1" type="ORF">S01H4_28770</name>
</gene>
<dbReference type="AlphaFoldDB" id="X1BVM0"/>
<protein>
    <submittedName>
        <fullName evidence="1">Uncharacterized protein</fullName>
    </submittedName>
</protein>
<sequence length="39" mass="4627">QDNNTEAPVRDHIMNSFDSYVQNFCYKTKKGYRSTPQNE</sequence>